<proteinExistence type="predicted"/>
<dbReference type="PANTHER" id="PTHR21580:SF21">
    <property type="entry name" value="O(6)-METHYLGUANINE-INDUCED APOPTOSIS 2"/>
    <property type="match status" value="1"/>
</dbReference>
<evidence type="ECO:0000256" key="1">
    <source>
        <dbReference type="SAM" id="MobiDB-lite"/>
    </source>
</evidence>
<dbReference type="Proteomes" id="UP000039865">
    <property type="component" value="Unassembled WGS sequence"/>
</dbReference>
<reference evidence="2 3" key="1">
    <citation type="submission" date="2014-06" db="EMBL/GenBank/DDBJ databases">
        <authorList>
            <person name="Swart Estienne"/>
        </authorList>
    </citation>
    <scope>NUCLEOTIDE SEQUENCE [LARGE SCALE GENOMIC DNA]</scope>
    <source>
        <strain evidence="2 3">130c</strain>
    </source>
</reference>
<evidence type="ECO:0000313" key="3">
    <source>
        <dbReference type="Proteomes" id="UP000039865"/>
    </source>
</evidence>
<dbReference type="PANTHER" id="PTHR21580">
    <property type="entry name" value="SHIPPO-1-RELATED"/>
    <property type="match status" value="1"/>
</dbReference>
<dbReference type="OrthoDB" id="284284at2759"/>
<dbReference type="Pfam" id="PF07004">
    <property type="entry name" value="SHIPPO-rpt"/>
    <property type="match status" value="3"/>
</dbReference>
<dbReference type="AlphaFoldDB" id="A0A078B1I4"/>
<evidence type="ECO:0000313" key="2">
    <source>
        <dbReference type="EMBL" id="CDW87197.1"/>
    </source>
</evidence>
<name>A0A078B1I4_STYLE</name>
<dbReference type="EMBL" id="CCKQ01015386">
    <property type="protein sequence ID" value="CDW87197.1"/>
    <property type="molecule type" value="Genomic_DNA"/>
</dbReference>
<protein>
    <submittedName>
        <fullName evidence="2">Uncharacterized protein</fullName>
    </submittedName>
</protein>
<keyword evidence="3" id="KW-1185">Reference proteome</keyword>
<sequence>MMKSSSVRGPFNETKGLQGGSQSSPVTADPYAKVSHRQKGKQANGSVIKGTTSAAFIKKSVGSVPSKYETIVYLQAESKKKGFGSNSERFLESINKQTTEAEPGPGSYLTDETVTSVLKKSDSFSRKGFGNGFLSKLDRFKNNSMFYSQFQPGPGSYSTSTHQESLMGSTMSSKFTDKYKQQNLSSVFMPHPNKSLRKSSNTPGPGHYQIEKNPSSYQLDPIKPAGESAFKSTSQKSQFLAEWNRELSKHPAVGEYDFERDNLLKKSISTHNIHRITSSFKQPYNCKRVKVNVYDPFQNVEALEQKVPGPGSYNVEKETIAYRNIEKLTSGMFSSMFQKPLTVTQEEQSPDMRMKEAAKLPGPGQYDVKQYGLIADKIAVGSSMFKSDSLRELMQLPRGPGPAFYKQLQLENRKIFNSNPAKKWL</sequence>
<feature type="region of interest" description="Disordered" evidence="1">
    <location>
        <begin position="188"/>
        <end position="216"/>
    </location>
</feature>
<dbReference type="InterPro" id="IPR010736">
    <property type="entry name" value="SHIPPO-rpt"/>
</dbReference>
<dbReference type="OMA" id="HNIHRIT"/>
<accession>A0A078B1I4</accession>
<organism evidence="2 3">
    <name type="scientific">Stylonychia lemnae</name>
    <name type="common">Ciliate</name>
    <dbReference type="NCBI Taxonomy" id="5949"/>
    <lineage>
        <taxon>Eukaryota</taxon>
        <taxon>Sar</taxon>
        <taxon>Alveolata</taxon>
        <taxon>Ciliophora</taxon>
        <taxon>Intramacronucleata</taxon>
        <taxon>Spirotrichea</taxon>
        <taxon>Stichotrichia</taxon>
        <taxon>Sporadotrichida</taxon>
        <taxon>Oxytrichidae</taxon>
        <taxon>Stylonychinae</taxon>
        <taxon>Stylonychia</taxon>
    </lineage>
</organism>
<dbReference type="InParanoid" id="A0A078B1I4"/>
<gene>
    <name evidence="2" type="primary">Contig3395.g3634</name>
    <name evidence="2" type="ORF">STYLEM_16300</name>
</gene>
<feature type="region of interest" description="Disordered" evidence="1">
    <location>
        <begin position="1"/>
        <end position="46"/>
    </location>
</feature>
<dbReference type="InterPro" id="IPR051291">
    <property type="entry name" value="CIMAP"/>
</dbReference>